<dbReference type="AlphaFoldDB" id="A0A382QGM8"/>
<sequence length="99" mass="11809">MLMDMNSKIQYPYLGYLLRGRVDKAEQVQPFGCHTFQIGGWNFFILRFVSRRIRNATKHNICLSLVKNIPYIVFVGKMKYYKIEHYFIIIKLIACKSIR</sequence>
<protein>
    <submittedName>
        <fullName evidence="1">Uncharacterized protein</fullName>
    </submittedName>
</protein>
<proteinExistence type="predicted"/>
<name>A0A382QGM8_9ZZZZ</name>
<reference evidence="1" key="1">
    <citation type="submission" date="2018-05" db="EMBL/GenBank/DDBJ databases">
        <authorList>
            <person name="Lanie J.A."/>
            <person name="Ng W.-L."/>
            <person name="Kazmierczak K.M."/>
            <person name="Andrzejewski T.M."/>
            <person name="Davidsen T.M."/>
            <person name="Wayne K.J."/>
            <person name="Tettelin H."/>
            <person name="Glass J.I."/>
            <person name="Rusch D."/>
            <person name="Podicherti R."/>
            <person name="Tsui H.-C.T."/>
            <person name="Winkler M.E."/>
        </authorList>
    </citation>
    <scope>NUCLEOTIDE SEQUENCE</scope>
</reference>
<evidence type="ECO:0000313" key="1">
    <source>
        <dbReference type="EMBL" id="SVC84596.1"/>
    </source>
</evidence>
<gene>
    <name evidence="1" type="ORF">METZ01_LOCUS337450</name>
</gene>
<accession>A0A382QGM8</accession>
<dbReference type="EMBL" id="UINC01114350">
    <property type="protein sequence ID" value="SVC84596.1"/>
    <property type="molecule type" value="Genomic_DNA"/>
</dbReference>
<organism evidence="1">
    <name type="scientific">marine metagenome</name>
    <dbReference type="NCBI Taxonomy" id="408172"/>
    <lineage>
        <taxon>unclassified sequences</taxon>
        <taxon>metagenomes</taxon>
        <taxon>ecological metagenomes</taxon>
    </lineage>
</organism>